<evidence type="ECO:0000256" key="1">
    <source>
        <dbReference type="ARBA" id="ARBA00008031"/>
    </source>
</evidence>
<evidence type="ECO:0000256" key="5">
    <source>
        <dbReference type="RuleBase" id="RU366006"/>
    </source>
</evidence>
<dbReference type="InterPro" id="IPR029065">
    <property type="entry name" value="Enolase_C-like"/>
</dbReference>
<dbReference type="SFLD" id="SFLDS00001">
    <property type="entry name" value="Enolase"/>
    <property type="match status" value="1"/>
</dbReference>
<dbReference type="EC" id="5.1.1.-" evidence="5"/>
<keyword evidence="3 5" id="KW-0460">Magnesium</keyword>
<dbReference type="PROSITE" id="PS00908">
    <property type="entry name" value="MR_MLE_1"/>
    <property type="match status" value="1"/>
</dbReference>
<dbReference type="InterPro" id="IPR013341">
    <property type="entry name" value="Mandelate_racemase_N_dom"/>
</dbReference>
<dbReference type="InterPro" id="IPR013342">
    <property type="entry name" value="Mandelate_racemase_C"/>
</dbReference>
<keyword evidence="8" id="KW-1185">Reference proteome</keyword>
<evidence type="ECO:0000256" key="2">
    <source>
        <dbReference type="ARBA" id="ARBA00022723"/>
    </source>
</evidence>
<proteinExistence type="inferred from homology"/>
<dbReference type="Proteomes" id="UP000619101">
    <property type="component" value="Unassembled WGS sequence"/>
</dbReference>
<dbReference type="EMBL" id="JACSPZ010000004">
    <property type="protein sequence ID" value="MBD8037196.1"/>
    <property type="molecule type" value="Genomic_DNA"/>
</dbReference>
<comment type="cofactor">
    <cofactor evidence="5">
        <name>Mg(2+)</name>
        <dbReference type="ChEBI" id="CHEBI:18420"/>
    </cofactor>
    <text evidence="5">Binds 1 Mg(2+) ion per subunit.</text>
</comment>
<accession>A0ABR8XZ20</accession>
<dbReference type="InterPro" id="IPR034603">
    <property type="entry name" value="Dipeptide_epimerase"/>
</dbReference>
<dbReference type="SUPFAM" id="SSF51604">
    <property type="entry name" value="Enolase C-terminal domain-like"/>
    <property type="match status" value="1"/>
</dbReference>
<dbReference type="CDD" id="cd03319">
    <property type="entry name" value="L-Ala-DL-Glu_epimerase"/>
    <property type="match status" value="1"/>
</dbReference>
<protein>
    <recommendedName>
        <fullName evidence="5">Dipeptide epimerase</fullName>
        <ecNumber evidence="5">5.1.1.-</ecNumber>
    </recommendedName>
</protein>
<comment type="similarity">
    <text evidence="1 5">Belongs to the mandelate racemase/muconate lactonizing enzyme family.</text>
</comment>
<dbReference type="Pfam" id="PF13378">
    <property type="entry name" value="MR_MLE_C"/>
    <property type="match status" value="1"/>
</dbReference>
<evidence type="ECO:0000313" key="7">
    <source>
        <dbReference type="EMBL" id="MBD8037196.1"/>
    </source>
</evidence>
<dbReference type="Gene3D" id="3.20.20.120">
    <property type="entry name" value="Enolase-like C-terminal domain"/>
    <property type="match status" value="1"/>
</dbReference>
<name>A0ABR8XZ20_9BACL</name>
<comment type="caution">
    <text evidence="7">The sequence shown here is derived from an EMBL/GenBank/DDBJ whole genome shotgun (WGS) entry which is preliminary data.</text>
</comment>
<evidence type="ECO:0000256" key="3">
    <source>
        <dbReference type="ARBA" id="ARBA00022842"/>
    </source>
</evidence>
<dbReference type="InterPro" id="IPR036849">
    <property type="entry name" value="Enolase-like_C_sf"/>
</dbReference>
<dbReference type="PANTHER" id="PTHR48073">
    <property type="entry name" value="O-SUCCINYLBENZOATE SYNTHASE-RELATED"/>
    <property type="match status" value="1"/>
</dbReference>
<dbReference type="Gene3D" id="3.30.390.10">
    <property type="entry name" value="Enolase-like, N-terminal domain"/>
    <property type="match status" value="1"/>
</dbReference>
<reference evidence="7 8" key="1">
    <citation type="submission" date="2020-08" db="EMBL/GenBank/DDBJ databases">
        <title>A Genomic Blueprint of the Chicken Gut Microbiome.</title>
        <authorList>
            <person name="Gilroy R."/>
            <person name="Ravi A."/>
            <person name="Getino M."/>
            <person name="Pursley I."/>
            <person name="Horton D.L."/>
            <person name="Alikhan N.-F."/>
            <person name="Baker D."/>
            <person name="Gharbi K."/>
            <person name="Hall N."/>
            <person name="Watson M."/>
            <person name="Adriaenssens E.M."/>
            <person name="Foster-Nyarko E."/>
            <person name="Jarju S."/>
            <person name="Secka A."/>
            <person name="Antonio M."/>
            <person name="Oren A."/>
            <person name="Chaudhuri R."/>
            <person name="La Ragione R.M."/>
            <person name="Hildebrand F."/>
            <person name="Pallen M.J."/>
        </authorList>
    </citation>
    <scope>NUCLEOTIDE SEQUENCE [LARGE SCALE GENOMIC DNA]</scope>
    <source>
        <strain evidence="7 8">A46</strain>
    </source>
</reference>
<feature type="domain" description="Mandelate racemase/muconate lactonizing enzyme C-terminal" evidence="6">
    <location>
        <begin position="141"/>
        <end position="239"/>
    </location>
</feature>
<dbReference type="InterPro" id="IPR018110">
    <property type="entry name" value="Mandel_Rmase/mucon_lact_enz_CS"/>
</dbReference>
<dbReference type="SUPFAM" id="SSF54826">
    <property type="entry name" value="Enolase N-terminal domain-like"/>
    <property type="match status" value="1"/>
</dbReference>
<dbReference type="RefSeq" id="WP_191700261.1">
    <property type="nucleotide sequence ID" value="NZ_JACSPZ010000004.1"/>
</dbReference>
<keyword evidence="4 5" id="KW-0413">Isomerase</keyword>
<dbReference type="InterPro" id="IPR029017">
    <property type="entry name" value="Enolase-like_N"/>
</dbReference>
<keyword evidence="2 5" id="KW-0479">Metal-binding</keyword>
<dbReference type="SFLD" id="SFLDF00009">
    <property type="entry name" value="o-succinylbenzoate_synthase"/>
    <property type="match status" value="1"/>
</dbReference>
<sequence length="365" mass="39728">MKITKVDVGLVEAPLITPFKTALRTVYNIQNIVVTIYTDNGYIGIGEAAPTHVITGESLQSIRYAIEEVIAPLIIGIEIDEIALLCDRIDKCMYQNTSAKAAVEIALYDLWAKKYDAPLYKLLGGYRSKITTDITISVNDEEEMVKDSLEAIKRGFSILKVKVGKNPHSDVNSILAIRNAVGPDVVLRVDANQGWTPKEAVKIIGQLEDRGADMELVEQPVHYSDISGMQYVTNQTYTNILADESVFSPKQAIEVIEKRAADLINIKLMKTGGISKAQQINAIAEANGVECMIGCMLETKISVSAAAHFAAANKNVTMVDLDGPSLCVKDPIEGGPFFEGENIQMSDASGIGFLIEAFIANKKTL</sequence>
<evidence type="ECO:0000256" key="4">
    <source>
        <dbReference type="ARBA" id="ARBA00023235"/>
    </source>
</evidence>
<evidence type="ECO:0000259" key="6">
    <source>
        <dbReference type="SMART" id="SM00922"/>
    </source>
</evidence>
<dbReference type="SFLD" id="SFLDG00180">
    <property type="entry name" value="muconate_cycloisomerase"/>
    <property type="match status" value="1"/>
</dbReference>
<evidence type="ECO:0000313" key="8">
    <source>
        <dbReference type="Proteomes" id="UP000619101"/>
    </source>
</evidence>
<dbReference type="PANTHER" id="PTHR48073:SF2">
    <property type="entry name" value="O-SUCCINYLBENZOATE SYNTHASE"/>
    <property type="match status" value="1"/>
</dbReference>
<gene>
    <name evidence="7" type="ORF">H9635_10595</name>
</gene>
<dbReference type="SMART" id="SM00922">
    <property type="entry name" value="MR_MLE"/>
    <property type="match status" value="1"/>
</dbReference>
<dbReference type="Pfam" id="PF02746">
    <property type="entry name" value="MR_MLE_N"/>
    <property type="match status" value="1"/>
</dbReference>
<organism evidence="7 8">
    <name type="scientific">Solibacillus faecavium</name>
    <dbReference type="NCBI Taxonomy" id="2762221"/>
    <lineage>
        <taxon>Bacteria</taxon>
        <taxon>Bacillati</taxon>
        <taxon>Bacillota</taxon>
        <taxon>Bacilli</taxon>
        <taxon>Bacillales</taxon>
        <taxon>Caryophanaceae</taxon>
        <taxon>Solibacillus</taxon>
    </lineage>
</organism>